<dbReference type="InterPro" id="IPR009381">
    <property type="entry name" value="Trehalose_catabolism_ThuA_prok"/>
</dbReference>
<dbReference type="Pfam" id="PF06283">
    <property type="entry name" value="ThuA"/>
    <property type="match status" value="1"/>
</dbReference>
<organism evidence="2 3">
    <name type="scientific">Kribbella rubisoli</name>
    <dbReference type="NCBI Taxonomy" id="3075929"/>
    <lineage>
        <taxon>Bacteria</taxon>
        <taxon>Bacillati</taxon>
        <taxon>Actinomycetota</taxon>
        <taxon>Actinomycetes</taxon>
        <taxon>Propionibacteriales</taxon>
        <taxon>Kribbellaceae</taxon>
        <taxon>Kribbella</taxon>
    </lineage>
</organism>
<dbReference type="PIRSF" id="PIRSF030013">
    <property type="entry name" value="ThuA"/>
    <property type="match status" value="1"/>
</dbReference>
<sequence>MTRTAQGPIRVTVWGENVHEGRDESVRKVYPDTMHGTIAAALRAKLGADVVVRTATLQDPEHGLTEEVLADTDVLTWWGHAAHGDVDDAIVERVQQHVLSGMGLIALHSAHFSKIFIKLMGTTCSLDWRAENDRELIWTVAAGHPIAQGIPHPLVIEREEMYGELFDIPQPDELVFVSSFTGGEVFRSGCCYRRGQGRVFYFRPGDQEYPTYHQDEVQQILANAAQWAAPVVPRQLPTVHHRKDIGWFEKA</sequence>
<feature type="domain" description="ThuA-like" evidence="1">
    <location>
        <begin position="10"/>
        <end position="228"/>
    </location>
</feature>
<dbReference type="InterPro" id="IPR029062">
    <property type="entry name" value="Class_I_gatase-like"/>
</dbReference>
<dbReference type="EMBL" id="SHKR01000012">
    <property type="protein sequence ID" value="RZU15693.1"/>
    <property type="molecule type" value="Genomic_DNA"/>
</dbReference>
<proteinExistence type="predicted"/>
<keyword evidence="3" id="KW-1185">Reference proteome</keyword>
<evidence type="ECO:0000259" key="1">
    <source>
        <dbReference type="Pfam" id="PF06283"/>
    </source>
</evidence>
<evidence type="ECO:0000313" key="2">
    <source>
        <dbReference type="EMBL" id="RZU15693.1"/>
    </source>
</evidence>
<accession>A0A4Q7WZS2</accession>
<protein>
    <submittedName>
        <fullName evidence="2">Trehalose utilization protein</fullName>
    </submittedName>
</protein>
<dbReference type="AlphaFoldDB" id="A0A4Q7WZS2"/>
<name>A0A4Q7WZS2_9ACTN</name>
<dbReference type="Gene3D" id="3.40.50.880">
    <property type="match status" value="1"/>
</dbReference>
<dbReference type="OrthoDB" id="252909at2"/>
<dbReference type="Proteomes" id="UP000292027">
    <property type="component" value="Unassembled WGS sequence"/>
</dbReference>
<evidence type="ECO:0000313" key="3">
    <source>
        <dbReference type="Proteomes" id="UP000292027"/>
    </source>
</evidence>
<gene>
    <name evidence="2" type="ORF">EV645_3231</name>
</gene>
<dbReference type="RefSeq" id="WP_130444456.1">
    <property type="nucleotide sequence ID" value="NZ_SHKR01000012.1"/>
</dbReference>
<dbReference type="InterPro" id="IPR029010">
    <property type="entry name" value="ThuA-like"/>
</dbReference>
<dbReference type="SUPFAM" id="SSF52317">
    <property type="entry name" value="Class I glutamine amidotransferase-like"/>
    <property type="match status" value="1"/>
</dbReference>
<comment type="caution">
    <text evidence="2">The sequence shown here is derived from an EMBL/GenBank/DDBJ whole genome shotgun (WGS) entry which is preliminary data.</text>
</comment>
<reference evidence="2 3" key="1">
    <citation type="journal article" date="2015" name="Stand. Genomic Sci.">
        <title>Genomic Encyclopedia of Bacterial and Archaeal Type Strains, Phase III: the genomes of soil and plant-associated and newly described type strains.</title>
        <authorList>
            <person name="Whitman W.B."/>
            <person name="Woyke T."/>
            <person name="Klenk H.P."/>
            <person name="Zhou Y."/>
            <person name="Lilburn T.G."/>
            <person name="Beck B.J."/>
            <person name="De Vos P."/>
            <person name="Vandamme P."/>
            <person name="Eisen J.A."/>
            <person name="Garrity G."/>
            <person name="Hugenholtz P."/>
            <person name="Kyrpides N.C."/>
        </authorList>
    </citation>
    <scope>NUCLEOTIDE SEQUENCE [LARGE SCALE GENOMIC DNA]</scope>
    <source>
        <strain evidence="2 3">VKM Ac-2540</strain>
    </source>
</reference>